<dbReference type="Gene3D" id="3.40.30.10">
    <property type="entry name" value="Glutaredoxin"/>
    <property type="match status" value="1"/>
</dbReference>
<dbReference type="PROSITE" id="PS50404">
    <property type="entry name" value="GST_NTER"/>
    <property type="match status" value="1"/>
</dbReference>
<evidence type="ECO:0000256" key="2">
    <source>
        <dbReference type="SAM" id="MobiDB-lite"/>
    </source>
</evidence>
<dbReference type="AlphaFoldDB" id="A0A1L7WUD9"/>
<evidence type="ECO:0000313" key="5">
    <source>
        <dbReference type="EMBL" id="CZR56405.1"/>
    </source>
</evidence>
<dbReference type="PANTHER" id="PTHR44051">
    <property type="entry name" value="GLUTATHIONE S-TRANSFERASE-RELATED"/>
    <property type="match status" value="1"/>
</dbReference>
<dbReference type="InterPro" id="IPR040079">
    <property type="entry name" value="Glutathione_S-Trfase"/>
</dbReference>
<protein>
    <submittedName>
        <fullName evidence="5">Related to GTT1 Glutathione S-transferase</fullName>
    </submittedName>
</protein>
<evidence type="ECO:0000259" key="4">
    <source>
        <dbReference type="PROSITE" id="PS50405"/>
    </source>
</evidence>
<reference evidence="5 6" key="1">
    <citation type="submission" date="2016-03" db="EMBL/GenBank/DDBJ databases">
        <authorList>
            <person name="Ploux O."/>
        </authorList>
    </citation>
    <scope>NUCLEOTIDE SEQUENCE [LARGE SCALE GENOMIC DNA]</scope>
    <source>
        <strain evidence="5 6">UAMH 11012</strain>
    </source>
</reference>
<dbReference type="Pfam" id="PF00043">
    <property type="entry name" value="GST_C"/>
    <property type="match status" value="1"/>
</dbReference>
<evidence type="ECO:0000256" key="1">
    <source>
        <dbReference type="ARBA" id="ARBA00007409"/>
    </source>
</evidence>
<dbReference type="InterPro" id="IPR036249">
    <property type="entry name" value="Thioredoxin-like_sf"/>
</dbReference>
<comment type="similarity">
    <text evidence="1">Belongs to the GST superfamily.</text>
</comment>
<sequence>MADSTSSSGAQPKGQPTLHHLSDSQSQRILWLLEELAIPYTLINYKRDEQKRSPPGLKTIHPLGRAPTFITADGRILTESMTIATYLLETYDVSKKFAYSDWIRDMTLTSFSGTSLLDLADTELLFDLAAKHTPWPLSYITRFIKKKYDSFFSAAEFKKNMEFLAKELGDEEWFNGKEPGRADFMLSWPMDFVGQRGYVDLKKDFPTLHAWRMRIIERPAWKSTLEKGNGYDLNSW</sequence>
<dbReference type="InterPro" id="IPR004045">
    <property type="entry name" value="Glutathione_S-Trfase_N"/>
</dbReference>
<dbReference type="STRING" id="576137.A0A1L7WUD9"/>
<dbReference type="CDD" id="cd03046">
    <property type="entry name" value="GST_N_GTT1_like"/>
    <property type="match status" value="1"/>
</dbReference>
<feature type="compositionally biased region" description="Polar residues" evidence="2">
    <location>
        <begin position="1"/>
        <end position="10"/>
    </location>
</feature>
<dbReference type="SFLD" id="SFLDS00019">
    <property type="entry name" value="Glutathione_Transferase_(cytos"/>
    <property type="match status" value="1"/>
</dbReference>
<dbReference type="Pfam" id="PF13409">
    <property type="entry name" value="GST_N_2"/>
    <property type="match status" value="1"/>
</dbReference>
<dbReference type="Proteomes" id="UP000184330">
    <property type="component" value="Unassembled WGS sequence"/>
</dbReference>
<dbReference type="InterPro" id="IPR010987">
    <property type="entry name" value="Glutathione-S-Trfase_C-like"/>
</dbReference>
<feature type="region of interest" description="Disordered" evidence="2">
    <location>
        <begin position="1"/>
        <end position="21"/>
    </location>
</feature>
<keyword evidence="6" id="KW-1185">Reference proteome</keyword>
<evidence type="ECO:0000313" key="6">
    <source>
        <dbReference type="Proteomes" id="UP000184330"/>
    </source>
</evidence>
<dbReference type="PANTHER" id="PTHR44051:SF9">
    <property type="entry name" value="GLUTATHIONE S-TRANSFERASE 1"/>
    <property type="match status" value="1"/>
</dbReference>
<gene>
    <name evidence="5" type="ORF">PAC_06293</name>
</gene>
<name>A0A1L7WUD9_9HELO</name>
<dbReference type="Gene3D" id="1.20.1050.10">
    <property type="match status" value="1"/>
</dbReference>
<feature type="domain" description="GST N-terminal" evidence="3">
    <location>
        <begin position="13"/>
        <end position="95"/>
    </location>
</feature>
<feature type="domain" description="GST C-terminal" evidence="4">
    <location>
        <begin position="115"/>
        <end position="233"/>
    </location>
</feature>
<organism evidence="5 6">
    <name type="scientific">Phialocephala subalpina</name>
    <dbReference type="NCBI Taxonomy" id="576137"/>
    <lineage>
        <taxon>Eukaryota</taxon>
        <taxon>Fungi</taxon>
        <taxon>Dikarya</taxon>
        <taxon>Ascomycota</taxon>
        <taxon>Pezizomycotina</taxon>
        <taxon>Leotiomycetes</taxon>
        <taxon>Helotiales</taxon>
        <taxon>Mollisiaceae</taxon>
        <taxon>Phialocephala</taxon>
        <taxon>Phialocephala fortinii species complex</taxon>
    </lineage>
</organism>
<dbReference type="EMBL" id="FJOG01000008">
    <property type="protein sequence ID" value="CZR56405.1"/>
    <property type="molecule type" value="Genomic_DNA"/>
</dbReference>
<dbReference type="SFLD" id="SFLDG00358">
    <property type="entry name" value="Main_(cytGST)"/>
    <property type="match status" value="1"/>
</dbReference>
<dbReference type="PROSITE" id="PS50405">
    <property type="entry name" value="GST_CTER"/>
    <property type="match status" value="1"/>
</dbReference>
<dbReference type="InterPro" id="IPR036282">
    <property type="entry name" value="Glutathione-S-Trfase_C_sf"/>
</dbReference>
<evidence type="ECO:0000259" key="3">
    <source>
        <dbReference type="PROSITE" id="PS50404"/>
    </source>
</evidence>
<dbReference type="SUPFAM" id="SSF52833">
    <property type="entry name" value="Thioredoxin-like"/>
    <property type="match status" value="1"/>
</dbReference>
<dbReference type="SUPFAM" id="SSF47616">
    <property type="entry name" value="GST C-terminal domain-like"/>
    <property type="match status" value="1"/>
</dbReference>
<dbReference type="InterPro" id="IPR004046">
    <property type="entry name" value="GST_C"/>
</dbReference>
<proteinExistence type="inferred from homology"/>
<keyword evidence="5" id="KW-0808">Transferase</keyword>
<accession>A0A1L7WUD9</accession>
<dbReference type="GO" id="GO:0016740">
    <property type="term" value="F:transferase activity"/>
    <property type="evidence" value="ECO:0007669"/>
    <property type="project" value="UniProtKB-KW"/>
</dbReference>
<dbReference type="OrthoDB" id="2309723at2759"/>